<evidence type="ECO:0000313" key="14">
    <source>
        <dbReference type="RefSeq" id="XP_005104128.1"/>
    </source>
</evidence>
<dbReference type="SMART" id="SM00184">
    <property type="entry name" value="RING"/>
    <property type="match status" value="1"/>
</dbReference>
<dbReference type="Pfam" id="PF00653">
    <property type="entry name" value="BIR"/>
    <property type="match status" value="2"/>
</dbReference>
<evidence type="ECO:0000313" key="11">
    <source>
        <dbReference type="RefSeq" id="XP_005104124.1"/>
    </source>
</evidence>
<evidence type="ECO:0000313" key="22">
    <source>
        <dbReference type="RefSeq" id="XP_035827137.1"/>
    </source>
</evidence>
<dbReference type="RefSeq" id="XP_005104122.1">
    <property type="nucleotide sequence ID" value="XM_005104065.3"/>
</dbReference>
<dbReference type="Gene3D" id="1.10.1170.10">
    <property type="entry name" value="Inhibitor Of Apoptosis Protein (2mihbC-IAP-1), Chain A"/>
    <property type="match status" value="2"/>
</dbReference>
<evidence type="ECO:0000313" key="16">
    <source>
        <dbReference type="RefSeq" id="XP_005104130.1"/>
    </source>
</evidence>
<dbReference type="RefSeq" id="XP_005104120.1">
    <property type="nucleotide sequence ID" value="XM_005104063.3"/>
</dbReference>
<keyword evidence="3" id="KW-0862">Zinc</keyword>
<dbReference type="PROSITE" id="PS50089">
    <property type="entry name" value="ZF_RING_2"/>
    <property type="match status" value="1"/>
</dbReference>
<dbReference type="RefSeq" id="XP_005104127.1">
    <property type="nucleotide sequence ID" value="XM_005104070.3"/>
</dbReference>
<evidence type="ECO:0000256" key="1">
    <source>
        <dbReference type="ARBA" id="ARBA00006672"/>
    </source>
</evidence>
<dbReference type="RefSeq" id="XP_012941204.1">
    <property type="nucleotide sequence ID" value="XM_013085750.2"/>
</dbReference>
<dbReference type="Proteomes" id="UP000694888">
    <property type="component" value="Unplaced"/>
</dbReference>
<dbReference type="RefSeq" id="XP_012941201.1">
    <property type="nucleotide sequence ID" value="XM_013085747.2"/>
</dbReference>
<keyword evidence="2 4" id="KW-0863">Zinc-finger</keyword>
<evidence type="ECO:0000313" key="18">
    <source>
        <dbReference type="RefSeq" id="XP_012941202.1"/>
    </source>
</evidence>
<feature type="region of interest" description="Disordered" evidence="5">
    <location>
        <begin position="225"/>
        <end position="317"/>
    </location>
</feature>
<dbReference type="RefSeq" id="XP_035827138.1">
    <property type="nucleotide sequence ID" value="XM_035971245.1"/>
</dbReference>
<dbReference type="SUPFAM" id="SSF57924">
    <property type="entry name" value="Inhibitor of apoptosis (IAP) repeat"/>
    <property type="match status" value="2"/>
</dbReference>
<evidence type="ECO:0000313" key="24">
    <source>
        <dbReference type="RefSeq" id="XP_035827139.1"/>
    </source>
</evidence>
<reference evidence="8 9" key="1">
    <citation type="submission" date="2025-05" db="UniProtKB">
        <authorList>
            <consortium name="RefSeq"/>
        </authorList>
    </citation>
    <scope>IDENTIFICATION</scope>
</reference>
<evidence type="ECO:0000313" key="19">
    <source>
        <dbReference type="RefSeq" id="XP_012941204.1"/>
    </source>
</evidence>
<dbReference type="GeneID" id="101857043"/>
<feature type="compositionally biased region" description="Low complexity" evidence="5">
    <location>
        <begin position="353"/>
        <end position="442"/>
    </location>
</feature>
<feature type="domain" description="RING-type" evidence="6">
    <location>
        <begin position="696"/>
        <end position="731"/>
    </location>
</feature>
<evidence type="ECO:0000256" key="4">
    <source>
        <dbReference type="PROSITE-ProRule" id="PRU00175"/>
    </source>
</evidence>
<evidence type="ECO:0000313" key="17">
    <source>
        <dbReference type="RefSeq" id="XP_012941201.1"/>
    </source>
</evidence>
<evidence type="ECO:0000313" key="23">
    <source>
        <dbReference type="RefSeq" id="XP_035827138.1"/>
    </source>
</evidence>
<dbReference type="RefSeq" id="XP_005104126.1">
    <property type="nucleotide sequence ID" value="XM_005104069.3"/>
</dbReference>
<dbReference type="InterPro" id="IPR001370">
    <property type="entry name" value="BIR_rpt"/>
</dbReference>
<dbReference type="PROSITE" id="PS50143">
    <property type="entry name" value="BIR_REPEAT_2"/>
    <property type="match status" value="2"/>
</dbReference>
<dbReference type="RefSeq" id="XP_035827137.1">
    <property type="nucleotide sequence ID" value="XM_035971244.1"/>
</dbReference>
<accession>A0ABM0JXW0</accession>
<organism evidence="7 10">
    <name type="scientific">Aplysia californica</name>
    <name type="common">California sea hare</name>
    <dbReference type="NCBI Taxonomy" id="6500"/>
    <lineage>
        <taxon>Eukaryota</taxon>
        <taxon>Metazoa</taxon>
        <taxon>Spiralia</taxon>
        <taxon>Lophotrochozoa</taxon>
        <taxon>Mollusca</taxon>
        <taxon>Gastropoda</taxon>
        <taxon>Heterobranchia</taxon>
        <taxon>Euthyneura</taxon>
        <taxon>Tectipleura</taxon>
        <taxon>Aplysiida</taxon>
        <taxon>Aplysioidea</taxon>
        <taxon>Aplysiidae</taxon>
        <taxon>Aplysia</taxon>
    </lineage>
</organism>
<dbReference type="RefSeq" id="XP_005104129.1">
    <property type="nucleotide sequence ID" value="XM_005104072.3"/>
</dbReference>
<dbReference type="InterPro" id="IPR050784">
    <property type="entry name" value="IAP"/>
</dbReference>
<evidence type="ECO:0000256" key="2">
    <source>
        <dbReference type="ARBA" id="ARBA00022771"/>
    </source>
</evidence>
<name>A0ABM0JXW0_APLCA</name>
<dbReference type="InterPro" id="IPR013083">
    <property type="entry name" value="Znf_RING/FYVE/PHD"/>
</dbReference>
<comment type="similarity">
    <text evidence="1">Belongs to the IAP family.</text>
</comment>
<evidence type="ECO:0000313" key="12">
    <source>
        <dbReference type="RefSeq" id="XP_005104126.1"/>
    </source>
</evidence>
<evidence type="ECO:0000313" key="21">
    <source>
        <dbReference type="RefSeq" id="XP_035827136.1"/>
    </source>
</evidence>
<dbReference type="RefSeq" id="XP_035827135.1">
    <property type="nucleotide sequence ID" value="XM_035971242.1"/>
</dbReference>
<dbReference type="InterPro" id="IPR001841">
    <property type="entry name" value="Znf_RING"/>
</dbReference>
<dbReference type="PANTHER" id="PTHR10044">
    <property type="entry name" value="INHIBITOR OF APOPTOSIS"/>
    <property type="match status" value="1"/>
</dbReference>
<dbReference type="RefSeq" id="XP_005104124.1">
    <property type="nucleotide sequence ID" value="XM_005104067.3"/>
</dbReference>
<keyword evidence="7" id="KW-1185">Reference proteome</keyword>
<dbReference type="RefSeq" id="XP_005104128.1">
    <property type="nucleotide sequence ID" value="XM_005104071.3"/>
</dbReference>
<dbReference type="SMART" id="SM00238">
    <property type="entry name" value="BIR"/>
    <property type="match status" value="2"/>
</dbReference>
<dbReference type="RefSeq" id="XP_035827139.1">
    <property type="nucleotide sequence ID" value="XM_035971246.1"/>
</dbReference>
<evidence type="ECO:0000313" key="13">
    <source>
        <dbReference type="RefSeq" id="XP_005104127.1"/>
    </source>
</evidence>
<dbReference type="PANTHER" id="PTHR10044:SF139">
    <property type="entry name" value="DEATH-ASSOCIATED INHIBITOR OF APOPTOSIS 2"/>
    <property type="match status" value="1"/>
</dbReference>
<dbReference type="RefSeq" id="XP_005104117.1">
    <property type="nucleotide sequence ID" value="XM_005104060.3"/>
</dbReference>
<feature type="region of interest" description="Disordered" evidence="5">
    <location>
        <begin position="1"/>
        <end position="34"/>
    </location>
</feature>
<evidence type="ECO:0000313" key="10">
    <source>
        <dbReference type="RefSeq" id="XP_005104122.1"/>
    </source>
</evidence>
<dbReference type="Gene3D" id="3.30.40.10">
    <property type="entry name" value="Zinc/RING finger domain, C3HC4 (zinc finger)"/>
    <property type="match status" value="1"/>
</dbReference>
<evidence type="ECO:0000313" key="9">
    <source>
        <dbReference type="RefSeq" id="XP_005104120.1"/>
    </source>
</evidence>
<dbReference type="RefSeq" id="XP_005104130.1">
    <property type="nucleotide sequence ID" value="XM_005104073.3"/>
</dbReference>
<protein>
    <submittedName>
        <fullName evidence="8 9">Uncharacterized protein LOC101857043 isoform X1</fullName>
    </submittedName>
</protein>
<evidence type="ECO:0000259" key="6">
    <source>
        <dbReference type="PROSITE" id="PS50089"/>
    </source>
</evidence>
<dbReference type="RefSeq" id="XP_035827136.1">
    <property type="nucleotide sequence ID" value="XM_035971243.1"/>
</dbReference>
<dbReference type="PROSITE" id="PS01282">
    <property type="entry name" value="BIR_REPEAT_1"/>
    <property type="match status" value="1"/>
</dbReference>
<feature type="compositionally biased region" description="Polar residues" evidence="5">
    <location>
        <begin position="443"/>
        <end position="470"/>
    </location>
</feature>
<dbReference type="Pfam" id="PF13920">
    <property type="entry name" value="zf-C3HC4_3"/>
    <property type="match status" value="1"/>
</dbReference>
<proteinExistence type="inferred from homology"/>
<feature type="region of interest" description="Disordered" evidence="5">
    <location>
        <begin position="353"/>
        <end position="470"/>
    </location>
</feature>
<dbReference type="CDD" id="cd00022">
    <property type="entry name" value="BIR"/>
    <property type="match status" value="1"/>
</dbReference>
<evidence type="ECO:0000313" key="20">
    <source>
        <dbReference type="RefSeq" id="XP_035827135.1"/>
    </source>
</evidence>
<dbReference type="CDD" id="cd16510">
    <property type="entry name" value="RING-HC_IAPs"/>
    <property type="match status" value="1"/>
</dbReference>
<feature type="compositionally biased region" description="Polar residues" evidence="5">
    <location>
        <begin position="268"/>
        <end position="277"/>
    </location>
</feature>
<evidence type="ECO:0000256" key="3">
    <source>
        <dbReference type="ARBA" id="ARBA00022833"/>
    </source>
</evidence>
<evidence type="ECO:0000313" key="7">
    <source>
        <dbReference type="Proteomes" id="UP000694888"/>
    </source>
</evidence>
<feature type="compositionally biased region" description="Polar residues" evidence="5">
    <location>
        <begin position="289"/>
        <end position="317"/>
    </location>
</feature>
<keyword evidence="2 4" id="KW-0479">Metal-binding</keyword>
<evidence type="ECO:0000256" key="5">
    <source>
        <dbReference type="SAM" id="MobiDB-lite"/>
    </source>
</evidence>
<sequence>MTTNTVSRPRLQDTELQMKSPDVPARAHDSGELQQVPSPYKVNAAKLAVILESIVNENCLQSYEKLLEASSKSVKSKEDQNDSKRCHDIDTMFDMKFFKVKVPHAVVYHQRVDVPRSIGDIPWGSLKEEKCRLYTFSKYPLNASQSAILLAQDGFAYCGSGATSDDSVICYFCSASHKGWLVTDKIHDVHARLSPDCPMISHVNCNNVPMPVLQNGHALFDQLQSKDEKSVYSEPPKSSGNTEEIRTDSSLEVDQPESERRHVRGSHSHVSQYQNTEARAPAPVPKATQIATRSLMNQGHSKSNMSAQSSGNRRESNTVTAYQVSNANASFNVITSSNVVSSSGPVSSVAADAESGAQAASRSETNGTPQTTAAAAAGGNTSQATAATTATSSASRGTWVEDSSGSSTSNSRTPSSQPSSTPSDTTAGGEGQSTTTEQQGQTRPSAPQSNDSTGSTTQQQGAGPSYQQLGIITERPKRYEYALKVARLKSFESWPSGHHLTREELADAGFYYAGYDDCARCYYCGGGLRNWEVNNDVWVEHARWFPDCYFLRQMKGQAFINVVRRLSNDNTSQDEVAYDDVVREMDGTATGQTLGYLYTPGTRGDPLKWDAAVLAVTEMGFQKSDAIKAAKDLKSEGESMSADKLFKRLVETKKPRSQTELDPCESVSSEHSDSRVRETISSLKEQNSQLRQQTVCKICMDMEVSVVFFPCGHLVSCSECSLALTTCPVCHIDIWAFKQAFFFLQNL</sequence>
<evidence type="ECO:0000313" key="8">
    <source>
        <dbReference type="RefSeq" id="XP_005104117.1"/>
    </source>
</evidence>
<evidence type="ECO:0000313" key="15">
    <source>
        <dbReference type="RefSeq" id="XP_005104129.1"/>
    </source>
</evidence>
<dbReference type="RefSeq" id="XP_012941202.1">
    <property type="nucleotide sequence ID" value="XM_013085748.2"/>
</dbReference>
<gene>
    <name evidence="8 9 10 11 12 13 14 15 16 17 18 19 20 21 22 23 24" type="primary">LOC101857043</name>
</gene>